<organism evidence="1 3">
    <name type="scientific">Scleropages formosus</name>
    <name type="common">Asian bonytongue</name>
    <name type="synonym">Osteoglossum formosum</name>
    <dbReference type="NCBI Taxonomy" id="113540"/>
    <lineage>
        <taxon>Eukaryota</taxon>
        <taxon>Metazoa</taxon>
        <taxon>Chordata</taxon>
        <taxon>Craniata</taxon>
        <taxon>Vertebrata</taxon>
        <taxon>Euteleostomi</taxon>
        <taxon>Actinopterygii</taxon>
        <taxon>Neopterygii</taxon>
        <taxon>Teleostei</taxon>
        <taxon>Osteoglossocephala</taxon>
        <taxon>Osteoglossomorpha</taxon>
        <taxon>Osteoglossiformes</taxon>
        <taxon>Osteoglossidae</taxon>
        <taxon>Scleropages</taxon>
    </lineage>
</organism>
<dbReference type="Proteomes" id="UP000034805">
    <property type="component" value="Unassembled WGS sequence"/>
</dbReference>
<dbReference type="GO" id="GO:0005829">
    <property type="term" value="C:cytosol"/>
    <property type="evidence" value="ECO:0007669"/>
    <property type="project" value="TreeGrafter"/>
</dbReference>
<dbReference type="PANTHER" id="PTHR33962">
    <property type="entry name" value="RECQ-MEDIATED GENOME INSTABILITY PROTEIN 2 RMI2"/>
    <property type="match status" value="1"/>
</dbReference>
<evidence type="ECO:0000313" key="1">
    <source>
        <dbReference type="EMBL" id="KPP64018.1"/>
    </source>
</evidence>
<dbReference type="GO" id="GO:0003677">
    <property type="term" value="F:DNA binding"/>
    <property type="evidence" value="ECO:0007669"/>
    <property type="project" value="UniProtKB-KW"/>
</dbReference>
<dbReference type="InterPro" id="IPR032245">
    <property type="entry name" value="RMI2"/>
</dbReference>
<dbReference type="KEGG" id="sfm:108932959"/>
<dbReference type="STRING" id="113540.ENSSFOP00015029004"/>
<dbReference type="PANTHER" id="PTHR33962:SF1">
    <property type="entry name" value="RECQ-MEDIATED GENOME INSTABILITY PROTEIN 2"/>
    <property type="match status" value="1"/>
</dbReference>
<gene>
    <name evidence="2" type="primary">rmi2</name>
    <name evidence="1" type="ORF">Z043_117678</name>
</gene>
<evidence type="ECO:0000313" key="2">
    <source>
        <dbReference type="Ensembl" id="ENSSFOP00015029004.1"/>
    </source>
</evidence>
<keyword evidence="1" id="KW-0238">DNA-binding</keyword>
<accession>A0A0P7U116</accession>
<dbReference type="OrthoDB" id="10024265at2759"/>
<reference evidence="2" key="3">
    <citation type="submission" date="2025-05" db="UniProtKB">
        <authorList>
            <consortium name="Ensembl"/>
        </authorList>
    </citation>
    <scope>IDENTIFICATION</scope>
</reference>
<dbReference type="CTD" id="116028"/>
<evidence type="ECO:0000313" key="4">
    <source>
        <dbReference type="Proteomes" id="UP000694397"/>
    </source>
</evidence>
<proteinExistence type="predicted"/>
<dbReference type="Proteomes" id="UP000694397">
    <property type="component" value="Chromosome 5"/>
</dbReference>
<dbReference type="InterPro" id="IPR012340">
    <property type="entry name" value="NA-bd_OB-fold"/>
</dbReference>
<dbReference type="GO" id="GO:0006281">
    <property type="term" value="P:DNA repair"/>
    <property type="evidence" value="ECO:0007669"/>
    <property type="project" value="TreeGrafter"/>
</dbReference>
<keyword evidence="4" id="KW-1185">Reference proteome</keyword>
<dbReference type="GeneID" id="108932959"/>
<dbReference type="GeneTree" id="ENSGT00390000001653"/>
<sequence>MNLKEKRRSPPIKVLSSQLREGKEHIGPNGKMVCTMNRLGVEPGRSAPLEVSVAWMQGTVLDVNSENGALVLDETGTFSVLGVDSVPRGKTSLSPGRYVMVMGILKACNPEPVLRAVKIADLSENITHRKMWKFEVEDLQQTLG</sequence>
<dbReference type="AlphaFoldDB" id="A0A0P7U116"/>
<reference evidence="2 4" key="2">
    <citation type="submission" date="2019-04" db="EMBL/GenBank/DDBJ databases">
        <authorList>
            <consortium name="Wellcome Sanger Institute Data Sharing"/>
        </authorList>
    </citation>
    <scope>NUCLEOTIDE SEQUENCE [LARGE SCALE GENOMIC DNA]</scope>
</reference>
<dbReference type="GO" id="GO:0033045">
    <property type="term" value="P:regulation of sister chromatid segregation"/>
    <property type="evidence" value="ECO:0007669"/>
    <property type="project" value="TreeGrafter"/>
</dbReference>
<dbReference type="Gene3D" id="2.40.50.140">
    <property type="entry name" value="Nucleic acid-binding proteins"/>
    <property type="match status" value="1"/>
</dbReference>
<reference evidence="1 3" key="1">
    <citation type="submission" date="2015-08" db="EMBL/GenBank/DDBJ databases">
        <title>The genome of the Asian arowana (Scleropages formosus).</title>
        <authorList>
            <person name="Tan M.H."/>
            <person name="Gan H.M."/>
            <person name="Croft L.J."/>
            <person name="Austin C.M."/>
        </authorList>
    </citation>
    <scope>NUCLEOTIDE SEQUENCE [LARGE SCALE GENOMIC DNA]</scope>
    <source>
        <strain evidence="1">Aro1</strain>
    </source>
</reference>
<name>A0A0P7U116_SCLFO</name>
<dbReference type="GO" id="GO:0016607">
    <property type="term" value="C:nuclear speck"/>
    <property type="evidence" value="ECO:0007669"/>
    <property type="project" value="TreeGrafter"/>
</dbReference>
<dbReference type="GO" id="GO:0043007">
    <property type="term" value="P:maintenance of rDNA"/>
    <property type="evidence" value="ECO:0007669"/>
    <property type="project" value="TreeGrafter"/>
</dbReference>
<evidence type="ECO:0000313" key="3">
    <source>
        <dbReference type="Proteomes" id="UP000034805"/>
    </source>
</evidence>
<dbReference type="GO" id="GO:2000042">
    <property type="term" value="P:negative regulation of double-strand break repair via homologous recombination"/>
    <property type="evidence" value="ECO:0007669"/>
    <property type="project" value="TreeGrafter"/>
</dbReference>
<dbReference type="EMBL" id="JARO02007387">
    <property type="protein sequence ID" value="KPP64018.1"/>
    <property type="molecule type" value="Genomic_DNA"/>
</dbReference>
<dbReference type="Pfam" id="PF16100">
    <property type="entry name" value="RMI2"/>
    <property type="match status" value="1"/>
</dbReference>
<dbReference type="Ensembl" id="ENSSFOT00015029336.2">
    <property type="protein sequence ID" value="ENSSFOP00015029004.1"/>
    <property type="gene ID" value="ENSSFOG00015018632.2"/>
</dbReference>
<dbReference type="RefSeq" id="XP_018605202.1">
    <property type="nucleotide sequence ID" value="XM_018749686.1"/>
</dbReference>
<protein>
    <submittedName>
        <fullName evidence="1">OB DNA-binding domain-containing protein C16orf175-like</fullName>
    </submittedName>
    <submittedName>
        <fullName evidence="2">RecQ mediated genome instability 2</fullName>
    </submittedName>
</protein>